<evidence type="ECO:0000313" key="2">
    <source>
        <dbReference type="Proteomes" id="UP001238334"/>
    </source>
</evidence>
<dbReference type="Pfam" id="PF11836">
    <property type="entry name" value="Phage_TAC_11"/>
    <property type="match status" value="1"/>
</dbReference>
<keyword evidence="2" id="KW-1185">Reference proteome</keyword>
<accession>A0A9Y2KYZ4</accession>
<sequence>MGNRFKGEVTITIDGKIWTLVCDFNAMAEFEAATGKDAMDAFEKAEEGGVSIANLRHMVHAFLKQHHPDATLQDAGNVMSEDIAIVANVLAAASPTAAEAGDLGNAQKSGNRTG</sequence>
<protein>
    <submittedName>
        <fullName evidence="1">Uncharacterized protein</fullName>
    </submittedName>
</protein>
<organism evidence="1 2">
    <name type="scientific">Parasedimentitalea psychrophila</name>
    <dbReference type="NCBI Taxonomy" id="2997337"/>
    <lineage>
        <taxon>Bacteria</taxon>
        <taxon>Pseudomonadati</taxon>
        <taxon>Pseudomonadota</taxon>
        <taxon>Alphaproteobacteria</taxon>
        <taxon>Rhodobacterales</taxon>
        <taxon>Paracoccaceae</taxon>
        <taxon>Parasedimentitalea</taxon>
    </lineage>
</organism>
<dbReference type="EMBL" id="CP127247">
    <property type="protein sequence ID" value="WIY25118.1"/>
    <property type="molecule type" value="Genomic_DNA"/>
</dbReference>
<dbReference type="KEGG" id="ppso:QPJ95_21945"/>
<dbReference type="Proteomes" id="UP001238334">
    <property type="component" value="Chromosome"/>
</dbReference>
<proteinExistence type="predicted"/>
<name>A0A9Y2KYZ4_9RHOB</name>
<evidence type="ECO:0000313" key="1">
    <source>
        <dbReference type="EMBL" id="WIY25118.1"/>
    </source>
</evidence>
<gene>
    <name evidence="1" type="ORF">QPJ95_21945</name>
</gene>
<reference evidence="1 2" key="1">
    <citation type="submission" date="2023-06" db="EMBL/GenBank/DDBJ databases">
        <title>Parasedimentitalea psychrophila sp. nov., a psychrophilic bacterium isolated from deep-sea sediment.</title>
        <authorList>
            <person name="Li A."/>
        </authorList>
    </citation>
    <scope>NUCLEOTIDE SEQUENCE [LARGE SCALE GENOMIC DNA]</scope>
    <source>
        <strain evidence="1 2">QS115</strain>
    </source>
</reference>
<dbReference type="AlphaFoldDB" id="A0A9Y2KYZ4"/>
<dbReference type="RefSeq" id="WP_270921140.1">
    <property type="nucleotide sequence ID" value="NZ_CP127247.1"/>
</dbReference>
<dbReference type="InterPro" id="IPR021791">
    <property type="entry name" value="Phage_TAC_11"/>
</dbReference>